<keyword evidence="3" id="KW-0238">DNA-binding</keyword>
<dbReference type="InterPro" id="IPR004509">
    <property type="entry name" value="Competence_ComEA_HhH"/>
</dbReference>
<feature type="transmembrane region" description="Helical" evidence="1">
    <location>
        <begin position="12"/>
        <end position="30"/>
    </location>
</feature>
<feature type="domain" description="Helix-hairpin-helix DNA-binding motif class 1" evidence="2">
    <location>
        <begin position="136"/>
        <end position="155"/>
    </location>
</feature>
<sequence length="189" mass="21488">MDKNKLLYNKKVTMILSIVIVTILLIYYYTSLNSSNIKVNEGIIELEDPEQEVTIFIHISGEVKNPGIVELLYGQRLYEALELIGGTTIEADIDQVNLAMIVEDQQKIVIPSKNENSEFEKNREEGMININTADLTELTKLPGIGETIANNIVIYRQDNNGFRKIDEIKNVSRIGDVTFEKIKDMITCY</sequence>
<dbReference type="Gene3D" id="1.10.150.320">
    <property type="entry name" value="Photosystem II 12 kDa extrinsic protein"/>
    <property type="match status" value="1"/>
</dbReference>
<evidence type="ECO:0000313" key="3">
    <source>
        <dbReference type="EMBL" id="MPW24625.1"/>
    </source>
</evidence>
<evidence type="ECO:0000256" key="1">
    <source>
        <dbReference type="SAM" id="Phobius"/>
    </source>
</evidence>
<dbReference type="SUPFAM" id="SSF142984">
    <property type="entry name" value="Nqo1 middle domain-like"/>
    <property type="match status" value="1"/>
</dbReference>
<dbReference type="InterPro" id="IPR051675">
    <property type="entry name" value="Endo/Exo/Phosphatase_dom_1"/>
</dbReference>
<keyword evidence="4" id="KW-1185">Reference proteome</keyword>
<dbReference type="GO" id="GO:0015627">
    <property type="term" value="C:type II protein secretion system complex"/>
    <property type="evidence" value="ECO:0007669"/>
    <property type="project" value="TreeGrafter"/>
</dbReference>
<protein>
    <submittedName>
        <fullName evidence="3">ComEA family DNA-binding protein</fullName>
    </submittedName>
</protein>
<dbReference type="RefSeq" id="WP_152801291.1">
    <property type="nucleotide sequence ID" value="NZ_WHNX01000003.1"/>
</dbReference>
<dbReference type="GO" id="GO:0015628">
    <property type="term" value="P:protein secretion by the type II secretion system"/>
    <property type="evidence" value="ECO:0007669"/>
    <property type="project" value="TreeGrafter"/>
</dbReference>
<evidence type="ECO:0000313" key="4">
    <source>
        <dbReference type="Proteomes" id="UP000440004"/>
    </source>
</evidence>
<keyword evidence="1" id="KW-0472">Membrane</keyword>
<dbReference type="Proteomes" id="UP000440004">
    <property type="component" value="Unassembled WGS sequence"/>
</dbReference>
<name>A0A6A7K5G3_9FIRM</name>
<dbReference type="NCBIfam" id="TIGR00426">
    <property type="entry name" value="competence protein ComEA helix-hairpin-helix repeat region"/>
    <property type="match status" value="1"/>
</dbReference>
<dbReference type="InterPro" id="IPR003583">
    <property type="entry name" value="Hlx-hairpin-Hlx_DNA-bd_motif"/>
</dbReference>
<evidence type="ECO:0000259" key="2">
    <source>
        <dbReference type="SMART" id="SM00278"/>
    </source>
</evidence>
<organism evidence="3 4">
    <name type="scientific">Alkalibaculum sporogenes</name>
    <dbReference type="NCBI Taxonomy" id="2655001"/>
    <lineage>
        <taxon>Bacteria</taxon>
        <taxon>Bacillati</taxon>
        <taxon>Bacillota</taxon>
        <taxon>Clostridia</taxon>
        <taxon>Eubacteriales</taxon>
        <taxon>Eubacteriaceae</taxon>
        <taxon>Alkalibaculum</taxon>
    </lineage>
</organism>
<comment type="caution">
    <text evidence="3">The sequence shown here is derived from an EMBL/GenBank/DDBJ whole genome shotgun (WGS) entry which is preliminary data.</text>
</comment>
<dbReference type="PANTHER" id="PTHR21180">
    <property type="entry name" value="ENDONUCLEASE/EXONUCLEASE/PHOSPHATASE FAMILY DOMAIN-CONTAINING PROTEIN 1"/>
    <property type="match status" value="1"/>
</dbReference>
<dbReference type="Pfam" id="PF10531">
    <property type="entry name" value="SLBB"/>
    <property type="match status" value="1"/>
</dbReference>
<reference evidence="3 4" key="1">
    <citation type="submission" date="2019-10" db="EMBL/GenBank/DDBJ databases">
        <title>Alkalibaculum tamaniensis sp.nov., a new alkaliphilic acetogen, isolated on methoxylated aromatics from a mud volcano.</title>
        <authorList>
            <person name="Khomyakova M.A."/>
            <person name="Merkel A.Y."/>
            <person name="Bonch-Osmolovskaya E.A."/>
            <person name="Slobodkin A.I."/>
        </authorList>
    </citation>
    <scope>NUCLEOTIDE SEQUENCE [LARGE SCALE GENOMIC DNA]</scope>
    <source>
        <strain evidence="3 4">M08DMB</strain>
    </source>
</reference>
<dbReference type="InterPro" id="IPR010994">
    <property type="entry name" value="RuvA_2-like"/>
</dbReference>
<accession>A0A6A7K5G3</accession>
<dbReference type="AlphaFoldDB" id="A0A6A7K5G3"/>
<feature type="domain" description="Helix-hairpin-helix DNA-binding motif class 1" evidence="2">
    <location>
        <begin position="166"/>
        <end position="185"/>
    </location>
</feature>
<gene>
    <name evidence="3" type="ORF">GC105_02305</name>
</gene>
<dbReference type="PANTHER" id="PTHR21180:SF32">
    <property type="entry name" value="ENDONUCLEASE_EXONUCLEASE_PHOSPHATASE FAMILY DOMAIN-CONTAINING PROTEIN 1"/>
    <property type="match status" value="1"/>
</dbReference>
<proteinExistence type="predicted"/>
<dbReference type="GO" id="GO:0003677">
    <property type="term" value="F:DNA binding"/>
    <property type="evidence" value="ECO:0007669"/>
    <property type="project" value="UniProtKB-KW"/>
</dbReference>
<keyword evidence="1" id="KW-1133">Transmembrane helix</keyword>
<dbReference type="InterPro" id="IPR019554">
    <property type="entry name" value="Soluble_ligand-bd"/>
</dbReference>
<dbReference type="SMART" id="SM00278">
    <property type="entry name" value="HhH1"/>
    <property type="match status" value="2"/>
</dbReference>
<dbReference type="SUPFAM" id="SSF47781">
    <property type="entry name" value="RuvA domain 2-like"/>
    <property type="match status" value="1"/>
</dbReference>
<keyword evidence="1" id="KW-0812">Transmembrane</keyword>
<dbReference type="GO" id="GO:0006281">
    <property type="term" value="P:DNA repair"/>
    <property type="evidence" value="ECO:0007669"/>
    <property type="project" value="InterPro"/>
</dbReference>
<dbReference type="Pfam" id="PF12836">
    <property type="entry name" value="HHH_3"/>
    <property type="match status" value="1"/>
</dbReference>
<dbReference type="EMBL" id="WHNX01000003">
    <property type="protein sequence ID" value="MPW24625.1"/>
    <property type="molecule type" value="Genomic_DNA"/>
</dbReference>